<evidence type="ECO:0000313" key="9">
    <source>
        <dbReference type="Proteomes" id="UP000295188"/>
    </source>
</evidence>
<feature type="transmembrane region" description="Helical" evidence="7">
    <location>
        <begin position="71"/>
        <end position="95"/>
    </location>
</feature>
<comment type="subcellular location">
    <subcellularLocation>
        <location evidence="1">Cell membrane</location>
        <topology evidence="1">Multi-pass membrane protein</topology>
    </subcellularLocation>
</comment>
<dbReference type="GO" id="GO:0005886">
    <property type="term" value="C:plasma membrane"/>
    <property type="evidence" value="ECO:0007669"/>
    <property type="project" value="UniProtKB-SubCell"/>
</dbReference>
<dbReference type="AlphaFoldDB" id="A0A4R3KAP8"/>
<dbReference type="InterPro" id="IPR003370">
    <property type="entry name" value="Chromate_transpt"/>
</dbReference>
<dbReference type="Pfam" id="PF02417">
    <property type="entry name" value="Chromate_transp"/>
    <property type="match status" value="1"/>
</dbReference>
<dbReference type="RefSeq" id="WP_231039954.1">
    <property type="nucleotide sequence ID" value="NZ_SMAA01000005.1"/>
</dbReference>
<dbReference type="PANTHER" id="PTHR43663">
    <property type="entry name" value="CHROMATE TRANSPORT PROTEIN-RELATED"/>
    <property type="match status" value="1"/>
</dbReference>
<evidence type="ECO:0000256" key="1">
    <source>
        <dbReference type="ARBA" id="ARBA00004651"/>
    </source>
</evidence>
<keyword evidence="6 7" id="KW-0472">Membrane</keyword>
<keyword evidence="3" id="KW-1003">Cell membrane</keyword>
<keyword evidence="4 7" id="KW-0812">Transmembrane</keyword>
<evidence type="ECO:0000256" key="6">
    <source>
        <dbReference type="ARBA" id="ARBA00023136"/>
    </source>
</evidence>
<proteinExistence type="inferred from homology"/>
<dbReference type="EMBL" id="SMAA01000005">
    <property type="protein sequence ID" value="TCS80060.1"/>
    <property type="molecule type" value="Genomic_DNA"/>
</dbReference>
<comment type="similarity">
    <text evidence="2">Belongs to the chromate ion transporter (CHR) (TC 2.A.51) family.</text>
</comment>
<dbReference type="GO" id="GO:0015109">
    <property type="term" value="F:chromate transmembrane transporter activity"/>
    <property type="evidence" value="ECO:0007669"/>
    <property type="project" value="InterPro"/>
</dbReference>
<evidence type="ECO:0000256" key="5">
    <source>
        <dbReference type="ARBA" id="ARBA00022989"/>
    </source>
</evidence>
<evidence type="ECO:0000256" key="7">
    <source>
        <dbReference type="SAM" id="Phobius"/>
    </source>
</evidence>
<feature type="transmembrane region" description="Helical" evidence="7">
    <location>
        <begin position="107"/>
        <end position="128"/>
    </location>
</feature>
<dbReference type="InterPro" id="IPR052518">
    <property type="entry name" value="CHR_Transporter"/>
</dbReference>
<evidence type="ECO:0000256" key="2">
    <source>
        <dbReference type="ARBA" id="ARBA00005262"/>
    </source>
</evidence>
<keyword evidence="9" id="KW-1185">Reference proteome</keyword>
<accession>A0A4R3KAP8</accession>
<name>A0A4R3KAP8_9FIRM</name>
<protein>
    <submittedName>
        <fullName evidence="8">Chromate transporter</fullName>
    </submittedName>
</protein>
<evidence type="ECO:0000256" key="4">
    <source>
        <dbReference type="ARBA" id="ARBA00022692"/>
    </source>
</evidence>
<evidence type="ECO:0000313" key="8">
    <source>
        <dbReference type="EMBL" id="TCS80060.1"/>
    </source>
</evidence>
<reference evidence="8 9" key="1">
    <citation type="submission" date="2019-03" db="EMBL/GenBank/DDBJ databases">
        <title>Genomic Encyclopedia of Type Strains, Phase IV (KMG-IV): sequencing the most valuable type-strain genomes for metagenomic binning, comparative biology and taxonomic classification.</title>
        <authorList>
            <person name="Goeker M."/>
        </authorList>
    </citation>
    <scope>NUCLEOTIDE SEQUENCE [LARGE SCALE GENOMIC DNA]</scope>
    <source>
        <strain evidence="8 9">DSM 20467</strain>
    </source>
</reference>
<comment type="caution">
    <text evidence="8">The sequence shown here is derived from an EMBL/GenBank/DDBJ whole genome shotgun (WGS) entry which is preliminary data.</text>
</comment>
<dbReference type="PANTHER" id="PTHR43663:SF1">
    <property type="entry name" value="CHROMATE TRANSPORTER"/>
    <property type="match status" value="1"/>
</dbReference>
<keyword evidence="5 7" id="KW-1133">Transmembrane helix</keyword>
<evidence type="ECO:0000256" key="3">
    <source>
        <dbReference type="ARBA" id="ARBA00022475"/>
    </source>
</evidence>
<dbReference type="Proteomes" id="UP000295188">
    <property type="component" value="Unassembled WGS sequence"/>
</dbReference>
<feature type="transmembrane region" description="Helical" evidence="7">
    <location>
        <begin position="134"/>
        <end position="167"/>
    </location>
</feature>
<organism evidence="8 9">
    <name type="scientific">Pectinatus cerevisiiphilus</name>
    <dbReference type="NCBI Taxonomy" id="86956"/>
    <lineage>
        <taxon>Bacteria</taxon>
        <taxon>Bacillati</taxon>
        <taxon>Bacillota</taxon>
        <taxon>Negativicutes</taxon>
        <taxon>Selenomonadales</taxon>
        <taxon>Selenomonadaceae</taxon>
        <taxon>Pectinatus</taxon>
    </lineage>
</organism>
<sequence length="170" mass="18037">MIYWCLFFLTVLKAVLFSTGGFGPLPSLHTDFLANGWATEKQFAEAIAIGQIAPGPNGLWVVSLTNLSGGLIGAILGAIALILPPFFILLVRKFYARVRYAPSTQGVLDGMVLVVSTFSIVVLANIFFNRSPDVILLLIAVISAALAATKRVSVNLILLVSAVAGALLLH</sequence>
<gene>
    <name evidence="8" type="ORF">EDC37_105131</name>
</gene>